<proteinExistence type="predicted"/>
<keyword evidence="4" id="KW-1185">Reference proteome</keyword>
<protein>
    <recommendedName>
        <fullName evidence="2">Fibronectin type-III domain-containing protein</fullName>
    </recommendedName>
</protein>
<evidence type="ECO:0000313" key="4">
    <source>
        <dbReference type="Proteomes" id="UP000650081"/>
    </source>
</evidence>
<evidence type="ECO:0000259" key="2">
    <source>
        <dbReference type="PROSITE" id="PS50853"/>
    </source>
</evidence>
<dbReference type="InterPro" id="IPR036116">
    <property type="entry name" value="FN3_sf"/>
</dbReference>
<dbReference type="AlphaFoldDB" id="A0A923PQ77"/>
<name>A0A923PQ77_9BACT</name>
<dbReference type="SUPFAM" id="SSF49265">
    <property type="entry name" value="Fibronectin type III"/>
    <property type="match status" value="3"/>
</dbReference>
<keyword evidence="1" id="KW-0732">Signal</keyword>
<sequence>MKNLFTAWRGLVLTLLLLTCTAPATAQTENAADTLPPPPGLRLLARPYGDSITLRWAPTDFTVWREMRANGVVLERRIAGADAWQSVTTDRLIAYTLDDFNNFTNTDNVHVVAVAEALHGDAEYPATPPAGPMGEVRLKLDEQDQRFFLAAVNADLSAQAATALGWRWTDRGLRPGIPYEYRVRTVPGKNQVGSRYTSEPLRVRSSDNFAFGPVSGLSIREGDQKVTLEWPVNPNRKRYVAYHVEVSDDGRNFRRTQEFPLFKTLPQDGETDFKHDIKLDENYVRRHYRLVGINSFGELAEPSMAAVGQGIDLTPPPSLNSLKATDNGSGGFRLTWEFPEATPPDVRGYVVVRSWDYKGPFSPVNDRVLPPLATEFTDPEPTPHRANYYAVYTYDTAGNYAMSTPAIALWHDEEPPAKPTGLTGKIDTLGNVFLVWEPGEEPDLHGYRVYMSHAKKREFLQVTSDILHQNYYFDSTRLRVLNEKIYYQVVALDNNFNPSAYSDILELERPDVMPPSAPVITDFAARGSSVTLRWRPGSSPDVVQQEIWRSGPDAAPRPIRALGGSDTLFVDTSTVARTPYVYFIRVSDEARLFADSRSVTIVSGTGTALEGVSAWARTQVPGTDEEAMTWQALGRGIGGFQLYRQSPGEALRPYRQLPAELRSWSIPAQENDASFAIQIIYQDGGRSALSSLAGPTKR</sequence>
<feature type="domain" description="Fibronectin type-III" evidence="2">
    <location>
        <begin position="514"/>
        <end position="610"/>
    </location>
</feature>
<feature type="domain" description="Fibronectin type-III" evidence="2">
    <location>
        <begin position="315"/>
        <end position="416"/>
    </location>
</feature>
<dbReference type="PROSITE" id="PS50853">
    <property type="entry name" value="FN3"/>
    <property type="match status" value="2"/>
</dbReference>
<feature type="chain" id="PRO_5037985886" description="Fibronectin type-III domain-containing protein" evidence="1">
    <location>
        <begin position="27"/>
        <end position="698"/>
    </location>
</feature>
<dbReference type="Gene3D" id="2.60.40.10">
    <property type="entry name" value="Immunoglobulins"/>
    <property type="match status" value="4"/>
</dbReference>
<dbReference type="SMART" id="SM00060">
    <property type="entry name" value="FN3"/>
    <property type="match status" value="4"/>
</dbReference>
<comment type="caution">
    <text evidence="3">The sequence shown here is derived from an EMBL/GenBank/DDBJ whole genome shotgun (WGS) entry which is preliminary data.</text>
</comment>
<dbReference type="InterPro" id="IPR013783">
    <property type="entry name" value="Ig-like_fold"/>
</dbReference>
<dbReference type="Proteomes" id="UP000650081">
    <property type="component" value="Unassembled WGS sequence"/>
</dbReference>
<dbReference type="EMBL" id="JACSIT010000138">
    <property type="protein sequence ID" value="MBC6995464.1"/>
    <property type="molecule type" value="Genomic_DNA"/>
</dbReference>
<reference evidence="3" key="1">
    <citation type="submission" date="2020-08" db="EMBL/GenBank/DDBJ databases">
        <title>Lewinella bacteria from marine environments.</title>
        <authorList>
            <person name="Zhong Y."/>
        </authorList>
    </citation>
    <scope>NUCLEOTIDE SEQUENCE</scope>
    <source>
        <strain evidence="3">KCTC 42187</strain>
    </source>
</reference>
<feature type="signal peptide" evidence="1">
    <location>
        <begin position="1"/>
        <end position="26"/>
    </location>
</feature>
<gene>
    <name evidence="3" type="ORF">H9S92_14930</name>
</gene>
<evidence type="ECO:0000313" key="3">
    <source>
        <dbReference type="EMBL" id="MBC6995464.1"/>
    </source>
</evidence>
<accession>A0A923PQ77</accession>
<dbReference type="InterPro" id="IPR003961">
    <property type="entry name" value="FN3_dom"/>
</dbReference>
<organism evidence="3 4">
    <name type="scientific">Neolewinella lacunae</name>
    <dbReference type="NCBI Taxonomy" id="1517758"/>
    <lineage>
        <taxon>Bacteria</taxon>
        <taxon>Pseudomonadati</taxon>
        <taxon>Bacteroidota</taxon>
        <taxon>Saprospiria</taxon>
        <taxon>Saprospirales</taxon>
        <taxon>Lewinellaceae</taxon>
        <taxon>Neolewinella</taxon>
    </lineage>
</organism>
<dbReference type="RefSeq" id="WP_187467499.1">
    <property type="nucleotide sequence ID" value="NZ_JACSIT010000138.1"/>
</dbReference>
<evidence type="ECO:0000256" key="1">
    <source>
        <dbReference type="SAM" id="SignalP"/>
    </source>
</evidence>
<dbReference type="CDD" id="cd00063">
    <property type="entry name" value="FN3"/>
    <property type="match status" value="1"/>
</dbReference>